<name>A0AAV5CQG7_ELECO</name>
<evidence type="ECO:0000256" key="1">
    <source>
        <dbReference type="SAM" id="MobiDB-lite"/>
    </source>
</evidence>
<evidence type="ECO:0000313" key="2">
    <source>
        <dbReference type="EMBL" id="GJN00276.1"/>
    </source>
</evidence>
<evidence type="ECO:0000313" key="4">
    <source>
        <dbReference type="Proteomes" id="UP001054889"/>
    </source>
</evidence>
<protein>
    <submittedName>
        <fullName evidence="2">Uncharacterized protein</fullName>
    </submittedName>
</protein>
<reference evidence="2" key="2">
    <citation type="submission" date="2021-12" db="EMBL/GenBank/DDBJ databases">
        <title>Resequencing data analysis of finger millet.</title>
        <authorList>
            <person name="Hatakeyama M."/>
            <person name="Aluri S."/>
            <person name="Balachadran M.T."/>
            <person name="Sivarajan S.R."/>
            <person name="Poveda L."/>
            <person name="Shimizu-Inatsugi R."/>
            <person name="Schlapbach R."/>
            <person name="Sreeman S.M."/>
            <person name="Shimizu K.K."/>
        </authorList>
    </citation>
    <scope>NUCLEOTIDE SEQUENCE</scope>
</reference>
<dbReference type="EMBL" id="BQKI01000008">
    <property type="protein sequence ID" value="GJN00276.1"/>
    <property type="molecule type" value="Genomic_DNA"/>
</dbReference>
<dbReference type="Proteomes" id="UP001054889">
    <property type="component" value="Unassembled WGS sequence"/>
</dbReference>
<sequence length="92" mass="9685">MDEGDDVFLQVTVMDATAFAHATSSRFIRFSSLQIIGSTGRLSLSAARNTGAAAPPETSSSPLPGGNARRTVSAPRAIGRYDPRSIQLASEF</sequence>
<reference evidence="2" key="1">
    <citation type="journal article" date="2018" name="DNA Res.">
        <title>Multiple hybrid de novo genome assembly of finger millet, an orphan allotetraploid crop.</title>
        <authorList>
            <person name="Hatakeyama M."/>
            <person name="Aluri S."/>
            <person name="Balachadran M.T."/>
            <person name="Sivarajan S.R."/>
            <person name="Patrignani A."/>
            <person name="Gruter S."/>
            <person name="Poveda L."/>
            <person name="Shimizu-Inatsugi R."/>
            <person name="Baeten J."/>
            <person name="Francoijs K.J."/>
            <person name="Nataraja K.N."/>
            <person name="Reddy Y.A.N."/>
            <person name="Phadnis S."/>
            <person name="Ravikumar R.L."/>
            <person name="Schlapbach R."/>
            <person name="Sreeman S.M."/>
            <person name="Shimizu K.K."/>
        </authorList>
    </citation>
    <scope>NUCLEOTIDE SEQUENCE</scope>
</reference>
<organism evidence="2 4">
    <name type="scientific">Eleusine coracana subsp. coracana</name>
    <dbReference type="NCBI Taxonomy" id="191504"/>
    <lineage>
        <taxon>Eukaryota</taxon>
        <taxon>Viridiplantae</taxon>
        <taxon>Streptophyta</taxon>
        <taxon>Embryophyta</taxon>
        <taxon>Tracheophyta</taxon>
        <taxon>Spermatophyta</taxon>
        <taxon>Magnoliopsida</taxon>
        <taxon>Liliopsida</taxon>
        <taxon>Poales</taxon>
        <taxon>Poaceae</taxon>
        <taxon>PACMAD clade</taxon>
        <taxon>Chloridoideae</taxon>
        <taxon>Cynodonteae</taxon>
        <taxon>Eleusininae</taxon>
        <taxon>Eleusine</taxon>
    </lineage>
</organism>
<evidence type="ECO:0000313" key="3">
    <source>
        <dbReference type="EMBL" id="GJN00508.1"/>
    </source>
</evidence>
<accession>A0AAV5CQG7</accession>
<dbReference type="AlphaFoldDB" id="A0AAV5CQG7"/>
<keyword evidence="4" id="KW-1185">Reference proteome</keyword>
<proteinExistence type="predicted"/>
<feature type="region of interest" description="Disordered" evidence="1">
    <location>
        <begin position="46"/>
        <end position="76"/>
    </location>
</feature>
<comment type="caution">
    <text evidence="2">The sequence shown here is derived from an EMBL/GenBank/DDBJ whole genome shotgun (WGS) entry which is preliminary data.</text>
</comment>
<dbReference type="EMBL" id="BQKI01000008">
    <property type="protein sequence ID" value="GJN00508.1"/>
    <property type="molecule type" value="Genomic_DNA"/>
</dbReference>
<gene>
    <name evidence="2" type="primary">ga17450</name>
    <name evidence="3" type="synonym">ga17697</name>
    <name evidence="2" type="ORF">PR202_ga17450</name>
    <name evidence="3" type="ORF">PR202_ga17697</name>
</gene>